<reference evidence="1 2" key="1">
    <citation type="submission" date="2019-03" db="EMBL/GenBank/DDBJ databases">
        <title>An improved genome assembly of the fluke Schistosoma japonicum.</title>
        <authorList>
            <person name="Hu W."/>
            <person name="Luo F."/>
            <person name="Yin M."/>
            <person name="Mo X."/>
            <person name="Sun C."/>
            <person name="Wu Q."/>
            <person name="Zhu B."/>
            <person name="Xiang M."/>
            <person name="Wang J."/>
            <person name="Wang Y."/>
            <person name="Zhang T."/>
            <person name="Xu B."/>
            <person name="Zheng H."/>
            <person name="Feng Z."/>
        </authorList>
    </citation>
    <scope>NUCLEOTIDE SEQUENCE [LARGE SCALE GENOMIC DNA]</scope>
    <source>
        <strain evidence="1">HuSjv2</strain>
        <tissue evidence="1">Worms</tissue>
    </source>
</reference>
<keyword evidence="2" id="KW-1185">Reference proteome</keyword>
<name>A0A4Z2DW30_SCHJA</name>
<evidence type="ECO:0000313" key="1">
    <source>
        <dbReference type="EMBL" id="TNN20754.1"/>
    </source>
</evidence>
<protein>
    <submittedName>
        <fullName evidence="1">Uncharacterized protein</fullName>
    </submittedName>
</protein>
<comment type="caution">
    <text evidence="1">The sequence shown here is derived from an EMBL/GenBank/DDBJ whole genome shotgun (WGS) entry which is preliminary data.</text>
</comment>
<dbReference type="AlphaFoldDB" id="A0A4Z2DW30"/>
<organism evidence="1 2">
    <name type="scientific">Schistosoma japonicum</name>
    <name type="common">Blood fluke</name>
    <dbReference type="NCBI Taxonomy" id="6182"/>
    <lineage>
        <taxon>Eukaryota</taxon>
        <taxon>Metazoa</taxon>
        <taxon>Spiralia</taxon>
        <taxon>Lophotrochozoa</taxon>
        <taxon>Platyhelminthes</taxon>
        <taxon>Trematoda</taxon>
        <taxon>Digenea</taxon>
        <taxon>Strigeidida</taxon>
        <taxon>Schistosomatoidea</taxon>
        <taxon>Schistosomatidae</taxon>
        <taxon>Schistosoma</taxon>
    </lineage>
</organism>
<dbReference type="Proteomes" id="UP000311919">
    <property type="component" value="Unassembled WGS sequence"/>
</dbReference>
<evidence type="ECO:0000313" key="2">
    <source>
        <dbReference type="Proteomes" id="UP000311919"/>
    </source>
</evidence>
<proteinExistence type="predicted"/>
<sequence>MTFVENSPECITTLCNFMDPDNVSNIRPEYRNKFSNSCHLTVLAGQQTEAIRNSSTDFLGYDWIASMVDNQIRPIRKDILYNHKRPSSSYGVDEQWLNQRELFDKLNKFRQTNSELCCSQQPISVCSKSKKVFQKEPSLCVKRVRPLPPIRANVSSPNDSISRPQPIVQNYTLNSRLFPIRTDVLVENGKHEDKTNNPVILRISIPSHRFKSTKTLNGSSDFYRKYNQQSSHSLRNTISLIGHCNYSMGTKLSY</sequence>
<dbReference type="EMBL" id="SKCS01000019">
    <property type="protein sequence ID" value="TNN20754.1"/>
    <property type="molecule type" value="Genomic_DNA"/>
</dbReference>
<gene>
    <name evidence="1" type="ORF">EWB00_002877</name>
</gene>
<dbReference type="OrthoDB" id="10002384at2759"/>
<accession>A0A4Z2DW30</accession>